<proteinExistence type="predicted"/>
<reference evidence="1 2" key="1">
    <citation type="submission" date="2019-09" db="EMBL/GenBank/DDBJ databases">
        <title>A chromosome-level genome assembly of the Chinese tupelo Nyssa sinensis.</title>
        <authorList>
            <person name="Yang X."/>
            <person name="Kang M."/>
            <person name="Yang Y."/>
            <person name="Xiong H."/>
            <person name="Wang M."/>
            <person name="Zhang Z."/>
            <person name="Wang Z."/>
            <person name="Wu H."/>
            <person name="Ma T."/>
            <person name="Liu J."/>
            <person name="Xi Z."/>
        </authorList>
    </citation>
    <scope>NUCLEOTIDE SEQUENCE [LARGE SCALE GENOMIC DNA]</scope>
    <source>
        <strain evidence="1">J267</strain>
        <tissue evidence="1">Leaf</tissue>
    </source>
</reference>
<organism evidence="1 2">
    <name type="scientific">Nyssa sinensis</name>
    <dbReference type="NCBI Taxonomy" id="561372"/>
    <lineage>
        <taxon>Eukaryota</taxon>
        <taxon>Viridiplantae</taxon>
        <taxon>Streptophyta</taxon>
        <taxon>Embryophyta</taxon>
        <taxon>Tracheophyta</taxon>
        <taxon>Spermatophyta</taxon>
        <taxon>Magnoliopsida</taxon>
        <taxon>eudicotyledons</taxon>
        <taxon>Gunneridae</taxon>
        <taxon>Pentapetalae</taxon>
        <taxon>asterids</taxon>
        <taxon>Cornales</taxon>
        <taxon>Nyssaceae</taxon>
        <taxon>Nyssa</taxon>
    </lineage>
</organism>
<evidence type="ECO:0000313" key="2">
    <source>
        <dbReference type="Proteomes" id="UP000325577"/>
    </source>
</evidence>
<protein>
    <submittedName>
        <fullName evidence="1">Uncharacterized protein</fullName>
    </submittedName>
</protein>
<dbReference type="Proteomes" id="UP000325577">
    <property type="component" value="Linkage Group LG3"/>
</dbReference>
<evidence type="ECO:0000313" key="1">
    <source>
        <dbReference type="EMBL" id="KAA8525841.1"/>
    </source>
</evidence>
<keyword evidence="2" id="KW-1185">Reference proteome</keyword>
<sequence length="134" mass="15589">MNISSAVLTRWLPTSFLFLIFPFPPSNNPYIIIFNGLPPFGHRYLTSPSHPLHKSPRLIFRDDGGDDGEIPCYNYRFLHNERILSIGAVWEFVVRKKLVDVALMTDKRICTEMTLNCGIWFFNFSSLARFLKDF</sequence>
<accession>A0A5J5A953</accession>
<name>A0A5J5A953_9ASTE</name>
<dbReference type="OrthoDB" id="10585122at2759"/>
<dbReference type="EMBL" id="CM018046">
    <property type="protein sequence ID" value="KAA8525841.1"/>
    <property type="molecule type" value="Genomic_DNA"/>
</dbReference>
<dbReference type="AlphaFoldDB" id="A0A5J5A953"/>
<gene>
    <name evidence="1" type="ORF">F0562_007696</name>
</gene>